<keyword evidence="2" id="KW-1185">Reference proteome</keyword>
<dbReference type="EMBL" id="JAQIZZ010000006">
    <property type="protein sequence ID" value="KAJ5538454.1"/>
    <property type="molecule type" value="Genomic_DNA"/>
</dbReference>
<protein>
    <submittedName>
        <fullName evidence="1">Uncharacterized protein</fullName>
    </submittedName>
</protein>
<evidence type="ECO:0000313" key="1">
    <source>
        <dbReference type="EMBL" id="KAJ5538454.1"/>
    </source>
</evidence>
<proteinExistence type="predicted"/>
<name>A0AAD6GEN7_9EURO</name>
<accession>A0AAD6GEN7</accession>
<evidence type="ECO:0000313" key="2">
    <source>
        <dbReference type="Proteomes" id="UP001220324"/>
    </source>
</evidence>
<organism evidence="1 2">
    <name type="scientific">Penicillium frequentans</name>
    <dbReference type="NCBI Taxonomy" id="3151616"/>
    <lineage>
        <taxon>Eukaryota</taxon>
        <taxon>Fungi</taxon>
        <taxon>Dikarya</taxon>
        <taxon>Ascomycota</taxon>
        <taxon>Pezizomycotina</taxon>
        <taxon>Eurotiomycetes</taxon>
        <taxon>Eurotiomycetidae</taxon>
        <taxon>Eurotiales</taxon>
        <taxon>Aspergillaceae</taxon>
        <taxon>Penicillium</taxon>
    </lineage>
</organism>
<reference evidence="1 2" key="1">
    <citation type="journal article" date="2023" name="IMA Fungus">
        <title>Comparative genomic study of the Penicillium genus elucidates a diverse pangenome and 15 lateral gene transfer events.</title>
        <authorList>
            <person name="Petersen C."/>
            <person name="Sorensen T."/>
            <person name="Nielsen M.R."/>
            <person name="Sondergaard T.E."/>
            <person name="Sorensen J.L."/>
            <person name="Fitzpatrick D.A."/>
            <person name="Frisvad J.C."/>
            <person name="Nielsen K.L."/>
        </authorList>
    </citation>
    <scope>NUCLEOTIDE SEQUENCE [LARGE SCALE GENOMIC DNA]</scope>
    <source>
        <strain evidence="1 2">IBT 35679</strain>
    </source>
</reference>
<comment type="caution">
    <text evidence="1">The sequence shown here is derived from an EMBL/GenBank/DDBJ whole genome shotgun (WGS) entry which is preliminary data.</text>
</comment>
<gene>
    <name evidence="1" type="ORF">N7494_007933</name>
</gene>
<dbReference type="AlphaFoldDB" id="A0AAD6GEN7"/>
<sequence>MSDNSPRTYNFTLFDYVVSPKLSHDVDWDVWNDLFRIGLALVDERLPCILDGTLKRPSPDMAIDDLLVATGLMCGIERMFLTIAHVNHFKNDIGPHCLEYDRLCMVGHVLLQKSLSSTARTVVGTSWGFKEVYVLLENHYAKRDLRHTWIIYRTWTAVKFNIGDAPAVFLSRFKLTLRALEIATEKQRPMQIFLQFLTAISGYPDAARFVEMLDIQNCDETTMDYVYAQCMNYHHFQPVEESTEVEGG</sequence>
<dbReference type="Proteomes" id="UP001220324">
    <property type="component" value="Unassembled WGS sequence"/>
</dbReference>